<name>A0A931I0R4_9HYPH</name>
<dbReference type="GO" id="GO:0016987">
    <property type="term" value="F:sigma factor activity"/>
    <property type="evidence" value="ECO:0007669"/>
    <property type="project" value="UniProtKB-KW"/>
</dbReference>
<evidence type="ECO:0000256" key="1">
    <source>
        <dbReference type="ARBA" id="ARBA00010641"/>
    </source>
</evidence>
<dbReference type="EMBL" id="JADZLT010000042">
    <property type="protein sequence ID" value="MBH0237304.1"/>
    <property type="molecule type" value="Genomic_DNA"/>
</dbReference>
<dbReference type="NCBIfam" id="TIGR02937">
    <property type="entry name" value="sigma70-ECF"/>
    <property type="match status" value="1"/>
</dbReference>
<evidence type="ECO:0000256" key="3">
    <source>
        <dbReference type="ARBA" id="ARBA00023082"/>
    </source>
</evidence>
<evidence type="ECO:0000259" key="6">
    <source>
        <dbReference type="Pfam" id="PF04542"/>
    </source>
</evidence>
<evidence type="ECO:0000256" key="4">
    <source>
        <dbReference type="ARBA" id="ARBA00023163"/>
    </source>
</evidence>
<feature type="region of interest" description="Disordered" evidence="5">
    <location>
        <begin position="106"/>
        <end position="127"/>
    </location>
</feature>
<evidence type="ECO:0000313" key="8">
    <source>
        <dbReference type="EMBL" id="MBH0237304.1"/>
    </source>
</evidence>
<dbReference type="InterPro" id="IPR013249">
    <property type="entry name" value="RNA_pol_sigma70_r4_t2"/>
</dbReference>
<organism evidence="8 9">
    <name type="scientific">Methylobrevis albus</name>
    <dbReference type="NCBI Taxonomy" id="2793297"/>
    <lineage>
        <taxon>Bacteria</taxon>
        <taxon>Pseudomonadati</taxon>
        <taxon>Pseudomonadota</taxon>
        <taxon>Alphaproteobacteria</taxon>
        <taxon>Hyphomicrobiales</taxon>
        <taxon>Pleomorphomonadaceae</taxon>
        <taxon>Methylobrevis</taxon>
    </lineage>
</organism>
<dbReference type="AlphaFoldDB" id="A0A931I0R4"/>
<dbReference type="InterPro" id="IPR013324">
    <property type="entry name" value="RNA_pol_sigma_r3/r4-like"/>
</dbReference>
<accession>A0A931I0R4</accession>
<evidence type="ECO:0000256" key="2">
    <source>
        <dbReference type="ARBA" id="ARBA00023015"/>
    </source>
</evidence>
<dbReference type="InterPro" id="IPR036388">
    <property type="entry name" value="WH-like_DNA-bd_sf"/>
</dbReference>
<dbReference type="InterPro" id="IPR013325">
    <property type="entry name" value="RNA_pol_sigma_r2"/>
</dbReference>
<feature type="domain" description="RNA polymerase sigma factor 70 region 4 type 2" evidence="7">
    <location>
        <begin position="135"/>
        <end position="186"/>
    </location>
</feature>
<dbReference type="Pfam" id="PF04542">
    <property type="entry name" value="Sigma70_r2"/>
    <property type="match status" value="1"/>
</dbReference>
<dbReference type="PANTHER" id="PTHR43133">
    <property type="entry name" value="RNA POLYMERASE ECF-TYPE SIGMA FACTO"/>
    <property type="match status" value="1"/>
</dbReference>
<dbReference type="SUPFAM" id="SSF88946">
    <property type="entry name" value="Sigma2 domain of RNA polymerase sigma factors"/>
    <property type="match status" value="1"/>
</dbReference>
<comment type="similarity">
    <text evidence="1">Belongs to the sigma-70 factor family. ECF subfamily.</text>
</comment>
<dbReference type="Pfam" id="PF08281">
    <property type="entry name" value="Sigma70_r4_2"/>
    <property type="match status" value="1"/>
</dbReference>
<proteinExistence type="inferred from homology"/>
<protein>
    <submittedName>
        <fullName evidence="8">Sigma-70 family RNA polymerase sigma factor</fullName>
    </submittedName>
</protein>
<keyword evidence="9" id="KW-1185">Reference proteome</keyword>
<dbReference type="InterPro" id="IPR007627">
    <property type="entry name" value="RNA_pol_sigma70_r2"/>
</dbReference>
<gene>
    <name evidence="8" type="ORF">I5731_05670</name>
</gene>
<evidence type="ECO:0000256" key="5">
    <source>
        <dbReference type="SAM" id="MobiDB-lite"/>
    </source>
</evidence>
<dbReference type="GO" id="GO:0006352">
    <property type="term" value="P:DNA-templated transcription initiation"/>
    <property type="evidence" value="ECO:0007669"/>
    <property type="project" value="InterPro"/>
</dbReference>
<dbReference type="Proteomes" id="UP000631694">
    <property type="component" value="Unassembled WGS sequence"/>
</dbReference>
<comment type="caution">
    <text evidence="8">The sequence shown here is derived from an EMBL/GenBank/DDBJ whole genome shotgun (WGS) entry which is preliminary data.</text>
</comment>
<dbReference type="CDD" id="cd06171">
    <property type="entry name" value="Sigma70_r4"/>
    <property type="match status" value="1"/>
</dbReference>
<evidence type="ECO:0000259" key="7">
    <source>
        <dbReference type="Pfam" id="PF08281"/>
    </source>
</evidence>
<dbReference type="InterPro" id="IPR039425">
    <property type="entry name" value="RNA_pol_sigma-70-like"/>
</dbReference>
<keyword evidence="3" id="KW-0731">Sigma factor</keyword>
<keyword evidence="4" id="KW-0804">Transcription</keyword>
<dbReference type="Gene3D" id="1.10.10.10">
    <property type="entry name" value="Winged helix-like DNA-binding domain superfamily/Winged helix DNA-binding domain"/>
    <property type="match status" value="1"/>
</dbReference>
<reference evidence="8" key="1">
    <citation type="submission" date="2020-12" db="EMBL/GenBank/DDBJ databases">
        <title>Methylobrevis albus sp. nov., isolated from fresh water lack sediment.</title>
        <authorList>
            <person name="Zou Q."/>
        </authorList>
    </citation>
    <scope>NUCLEOTIDE SEQUENCE</scope>
    <source>
        <strain evidence="8">L22</strain>
    </source>
</reference>
<evidence type="ECO:0000313" key="9">
    <source>
        <dbReference type="Proteomes" id="UP000631694"/>
    </source>
</evidence>
<dbReference type="Gene3D" id="1.10.1740.10">
    <property type="match status" value="1"/>
</dbReference>
<dbReference type="SUPFAM" id="SSF88659">
    <property type="entry name" value="Sigma3 and sigma4 domains of RNA polymerase sigma factors"/>
    <property type="match status" value="1"/>
</dbReference>
<dbReference type="InterPro" id="IPR014284">
    <property type="entry name" value="RNA_pol_sigma-70_dom"/>
</dbReference>
<feature type="domain" description="RNA polymerase sigma-70 region 2" evidence="6">
    <location>
        <begin position="37"/>
        <end position="104"/>
    </location>
</feature>
<dbReference type="PANTHER" id="PTHR43133:SF62">
    <property type="entry name" value="RNA POLYMERASE SIGMA FACTOR SIGZ"/>
    <property type="match status" value="1"/>
</dbReference>
<keyword evidence="2" id="KW-0805">Transcription regulation</keyword>
<dbReference type="GO" id="GO:0003677">
    <property type="term" value="F:DNA binding"/>
    <property type="evidence" value="ECO:0007669"/>
    <property type="project" value="InterPro"/>
</dbReference>
<sequence length="199" mass="22475">MKTVNRVRDGQVSPNDEWADLVERVATSRDRDAFVRLFDHYAPRISGHLQRIGTDPATAEELAQEVMVVLWRKAALFDRQKSSVGTWLFRIARNRRIDLARRDRSGAIDQTDPSLQPSEPEDLGTQLDTQRREARIRAALSSLPAEQYELVQLAFFKGLSHTQVAAATGQPLGTVKSRLRLAFTRLRRILEADAAVDVD</sequence>